<reference evidence="2" key="1">
    <citation type="submission" date="2020-11" db="EMBL/GenBank/DDBJ databases">
        <title>Chlorella ohadii genome sequencing and assembly.</title>
        <authorList>
            <person name="Murik O."/>
            <person name="Treves H."/>
            <person name="Kedem I."/>
            <person name="Shotland Y."/>
            <person name="Kaplan A."/>
        </authorList>
    </citation>
    <scope>NUCLEOTIDE SEQUENCE</scope>
    <source>
        <strain evidence="2">1</strain>
    </source>
</reference>
<protein>
    <submittedName>
        <fullName evidence="2">Uncharacterized protein</fullName>
    </submittedName>
</protein>
<evidence type="ECO:0000313" key="3">
    <source>
        <dbReference type="Proteomes" id="UP001205105"/>
    </source>
</evidence>
<dbReference type="EMBL" id="JADXDR010000143">
    <property type="protein sequence ID" value="KAI7837792.1"/>
    <property type="molecule type" value="Genomic_DNA"/>
</dbReference>
<gene>
    <name evidence="2" type="ORF">COHA_008420</name>
</gene>
<feature type="region of interest" description="Disordered" evidence="1">
    <location>
        <begin position="28"/>
        <end position="108"/>
    </location>
</feature>
<evidence type="ECO:0000256" key="1">
    <source>
        <dbReference type="SAM" id="MobiDB-lite"/>
    </source>
</evidence>
<keyword evidence="3" id="KW-1185">Reference proteome</keyword>
<feature type="compositionally biased region" description="Low complexity" evidence="1">
    <location>
        <begin position="28"/>
        <end position="45"/>
    </location>
</feature>
<comment type="caution">
    <text evidence="2">The sequence shown here is derived from an EMBL/GenBank/DDBJ whole genome shotgun (WGS) entry which is preliminary data.</text>
</comment>
<evidence type="ECO:0000313" key="2">
    <source>
        <dbReference type="EMBL" id="KAI7837792.1"/>
    </source>
</evidence>
<sequence>MASSLLLEPPCCSGRPPMTACGRAAAVAGRRPAWLPRRRAAAPPRAAERTAEQQPLRDALTPSAQSPATLLHQAAEQLAAAQRTMEQQQPQPQPAQQEQQEQQAAPRPVDHFRQAGQRLRSLLAGVGDGEDELLNSMLEEEPPARKLALCALAAAAISGGAAVVCWVCGLDPLGGASLSLDTARAAAVGGAAALPLVALKALLWSEQARRQWDFLDDVHRVQVEAFKPLVCNLSSTQTLLLLATEVVPGMLILLPATTGGVAKALEMYSGMAQVNLPGFLPGVLALCTTALIAGAGKVAETSVSIEEYEVVQEALENADRFYRLTAVGPSSSPAEARRAADAFRAVALTWMARNQVATQAAGMIGAGEIFYLGALWQCTGDLAAPMVAALASAAVDFANIRRLSVPAKSSNSA</sequence>
<organism evidence="2 3">
    <name type="scientific">Chlorella ohadii</name>
    <dbReference type="NCBI Taxonomy" id="2649997"/>
    <lineage>
        <taxon>Eukaryota</taxon>
        <taxon>Viridiplantae</taxon>
        <taxon>Chlorophyta</taxon>
        <taxon>core chlorophytes</taxon>
        <taxon>Trebouxiophyceae</taxon>
        <taxon>Chlorellales</taxon>
        <taxon>Chlorellaceae</taxon>
        <taxon>Chlorella clade</taxon>
        <taxon>Chlorella</taxon>
    </lineage>
</organism>
<dbReference type="AlphaFoldDB" id="A0AAD5DHI5"/>
<accession>A0AAD5DHI5</accession>
<name>A0AAD5DHI5_9CHLO</name>
<proteinExistence type="predicted"/>
<dbReference type="Proteomes" id="UP001205105">
    <property type="component" value="Unassembled WGS sequence"/>
</dbReference>
<feature type="compositionally biased region" description="Low complexity" evidence="1">
    <location>
        <begin position="68"/>
        <end position="106"/>
    </location>
</feature>